<feature type="compositionally biased region" description="Gly residues" evidence="1">
    <location>
        <begin position="29"/>
        <end position="39"/>
    </location>
</feature>
<organism evidence="2 3">
    <name type="scientific">Falco tinnunculus</name>
    <name type="common">Common kestrel</name>
    <dbReference type="NCBI Taxonomy" id="100819"/>
    <lineage>
        <taxon>Eukaryota</taxon>
        <taxon>Metazoa</taxon>
        <taxon>Chordata</taxon>
        <taxon>Craniata</taxon>
        <taxon>Vertebrata</taxon>
        <taxon>Euteleostomi</taxon>
        <taxon>Archelosauria</taxon>
        <taxon>Archosauria</taxon>
        <taxon>Dinosauria</taxon>
        <taxon>Saurischia</taxon>
        <taxon>Theropoda</taxon>
        <taxon>Coelurosauria</taxon>
        <taxon>Aves</taxon>
        <taxon>Neognathae</taxon>
        <taxon>Neoaves</taxon>
        <taxon>Telluraves</taxon>
        <taxon>Australaves</taxon>
        <taxon>Falconiformes</taxon>
        <taxon>Falconidae</taxon>
        <taxon>Falco</taxon>
    </lineage>
</organism>
<feature type="region of interest" description="Disordered" evidence="1">
    <location>
        <begin position="1"/>
        <end position="64"/>
    </location>
</feature>
<proteinExistence type="predicted"/>
<reference evidence="2" key="2">
    <citation type="submission" date="2025-09" db="UniProtKB">
        <authorList>
            <consortium name="Ensembl"/>
        </authorList>
    </citation>
    <scope>IDENTIFICATION</scope>
</reference>
<name>A0A8C4UL37_FALTI</name>
<accession>A0A8C4UL37</accession>
<dbReference type="Ensembl" id="ENSFTIT00000015047.1">
    <property type="protein sequence ID" value="ENSFTIP00000014433.1"/>
    <property type="gene ID" value="ENSFTIG00000009594.1"/>
</dbReference>
<feature type="compositionally biased region" description="Pro residues" evidence="1">
    <location>
        <begin position="1"/>
        <end position="13"/>
    </location>
</feature>
<evidence type="ECO:0000313" key="3">
    <source>
        <dbReference type="Proteomes" id="UP000694562"/>
    </source>
</evidence>
<dbReference type="Proteomes" id="UP000694562">
    <property type="component" value="Unplaced"/>
</dbReference>
<dbReference type="AlphaFoldDB" id="A0A8C4UL37"/>
<evidence type="ECO:0000256" key="1">
    <source>
        <dbReference type="SAM" id="MobiDB-lite"/>
    </source>
</evidence>
<sequence length="64" mass="6451">MGARPAPPPPANERPPRRDGQRGAKMAAAGGGSAAGPGGYRPFEPAALGLDPGWRLTGFGELRG</sequence>
<keyword evidence="3" id="KW-1185">Reference proteome</keyword>
<protein>
    <submittedName>
        <fullName evidence="2">Uncharacterized protein</fullName>
    </submittedName>
</protein>
<reference evidence="2" key="1">
    <citation type="submission" date="2025-08" db="UniProtKB">
        <authorList>
            <consortium name="Ensembl"/>
        </authorList>
    </citation>
    <scope>IDENTIFICATION</scope>
</reference>
<dbReference type="OMA" id="TSNWQGL"/>
<evidence type="ECO:0000313" key="2">
    <source>
        <dbReference type="Ensembl" id="ENSFTIP00000014433.1"/>
    </source>
</evidence>